<dbReference type="InterPro" id="IPR004190">
    <property type="entry name" value="DNA_pol_proc_fac"/>
</dbReference>
<feature type="transmembrane region" description="Helical" evidence="3">
    <location>
        <begin position="101"/>
        <end position="120"/>
    </location>
</feature>
<feature type="transmembrane region" description="Helical" evidence="3">
    <location>
        <begin position="43"/>
        <end position="64"/>
    </location>
</feature>
<evidence type="ECO:0000313" key="6">
    <source>
        <dbReference type="EMBL" id="SNU07590.1"/>
    </source>
</evidence>
<feature type="domain" description="DNA polymerase processivity factor" evidence="4">
    <location>
        <begin position="96"/>
        <end position="211"/>
    </location>
</feature>
<evidence type="ECO:0000313" key="7">
    <source>
        <dbReference type="Proteomes" id="UP000214649"/>
    </source>
</evidence>
<dbReference type="PANTHER" id="PTHR33392">
    <property type="entry name" value="POLYISOPRENYL-TEICHOIC ACID--PEPTIDOGLYCAN TEICHOIC ACID TRANSFERASE TAGU"/>
    <property type="match status" value="1"/>
</dbReference>
<feature type="domain" description="Cell envelope-related transcriptional attenuator" evidence="5">
    <location>
        <begin position="272"/>
        <end position="418"/>
    </location>
</feature>
<organism evidence="6 7">
    <name type="scientific">Streptococcus equinus</name>
    <name type="common">Streptococcus bovis</name>
    <dbReference type="NCBI Taxonomy" id="1335"/>
    <lineage>
        <taxon>Bacteria</taxon>
        <taxon>Bacillati</taxon>
        <taxon>Bacillota</taxon>
        <taxon>Bacilli</taxon>
        <taxon>Lactobacillales</taxon>
        <taxon>Streptococcaceae</taxon>
        <taxon>Streptococcus</taxon>
    </lineage>
</organism>
<accession>A0A239RAV8</accession>
<evidence type="ECO:0000256" key="3">
    <source>
        <dbReference type="SAM" id="Phobius"/>
    </source>
</evidence>
<dbReference type="EMBL" id="FZRA01000002">
    <property type="protein sequence ID" value="SNU07590.1"/>
    <property type="molecule type" value="Genomic_DNA"/>
</dbReference>
<dbReference type="NCBIfam" id="TIGR00350">
    <property type="entry name" value="lytR_cpsA_psr"/>
    <property type="match status" value="1"/>
</dbReference>
<dbReference type="GO" id="GO:0006260">
    <property type="term" value="P:DNA replication"/>
    <property type="evidence" value="ECO:0007669"/>
    <property type="project" value="InterPro"/>
</dbReference>
<sequence>MPTHSHHHGSEMHHHHHHHHHHSHHGGHHKSSRRRSRFAGLTYVNYALLVLYALLAGITMYTMYAHQILAFRHLNVVYTIVLVAVFAVCLALALRKKKKVLTTSLLVIFSTIAAISLFAFKSLVDVAHNMNETASYSEIEMSVVVPRNSTVTDVTELSSVQAPTGADGSNIDTLLSHIKSDKGVDLATEKVASYQEAYENLINGSSKAMVFNSAYSSLLEMSYDNYESNFKTIYSYKIKQSIKENEKASNSNVFNIYISGIDTYGSISTVSRSDVNLILTVNMNTHKILMTETPRDSYVKIPDGGANQYDKLTHAGIYGVETSEKTLENLYGINIDYYARLNFDSFLKLIDALGGITVYNSQAFTSLHGNYEFPVGNVTLDSDKALGFVRERYSLEHGDYDRGNNQMKVIQAILDKMTSLKSVSNYSTIISNVQDSIQTDMKLDTMMKLVNSQLDSGKKFTVTSQEVTGTGSTGELTSYAMPSSSLYMIKLDDASVAKASQAIKDVMEGK</sequence>
<proteinExistence type="inferred from homology"/>
<gene>
    <name evidence="6" type="ORF">SAMN05216470_1032</name>
</gene>
<dbReference type="Pfam" id="PF02916">
    <property type="entry name" value="DNA_PPF"/>
    <property type="match status" value="1"/>
</dbReference>
<evidence type="ECO:0000259" key="5">
    <source>
        <dbReference type="Pfam" id="PF03816"/>
    </source>
</evidence>
<dbReference type="Gene3D" id="3.40.630.190">
    <property type="entry name" value="LCP protein"/>
    <property type="match status" value="1"/>
</dbReference>
<dbReference type="Gene3D" id="3.40.190.10">
    <property type="entry name" value="Periplasmic binding protein-like II"/>
    <property type="match status" value="1"/>
</dbReference>
<keyword evidence="3" id="KW-0812">Transmembrane</keyword>
<dbReference type="AlphaFoldDB" id="A0A239RAV8"/>
<feature type="transmembrane region" description="Helical" evidence="3">
    <location>
        <begin position="76"/>
        <end position="94"/>
    </location>
</feature>
<dbReference type="Proteomes" id="UP000214649">
    <property type="component" value="Unassembled WGS sequence"/>
</dbReference>
<evidence type="ECO:0000259" key="4">
    <source>
        <dbReference type="Pfam" id="PF02916"/>
    </source>
</evidence>
<evidence type="ECO:0000256" key="2">
    <source>
        <dbReference type="SAM" id="MobiDB-lite"/>
    </source>
</evidence>
<reference evidence="6 7" key="1">
    <citation type="submission" date="2017-07" db="EMBL/GenBank/DDBJ databases">
        <authorList>
            <person name="Sun Z.S."/>
            <person name="Albrecht U."/>
            <person name="Echele G."/>
            <person name="Lee C.C."/>
        </authorList>
    </citation>
    <scope>NUCLEOTIDE SEQUENCE [LARGE SCALE GENOMIC DNA]</scope>
    <source>
        <strain evidence="6 7">AR3</strain>
    </source>
</reference>
<keyword evidence="3" id="KW-0472">Membrane</keyword>
<dbReference type="InterPro" id="IPR050922">
    <property type="entry name" value="LytR/CpsA/Psr_CW_biosynth"/>
</dbReference>
<protein>
    <submittedName>
        <fullName evidence="6">Transcriptional attenuator, LytR family</fullName>
    </submittedName>
</protein>
<dbReference type="PANTHER" id="PTHR33392:SF6">
    <property type="entry name" value="POLYISOPRENYL-TEICHOIC ACID--PEPTIDOGLYCAN TEICHOIC ACID TRANSFERASE TAGU"/>
    <property type="match status" value="1"/>
</dbReference>
<comment type="similarity">
    <text evidence="1">Belongs to the LytR/CpsA/Psr (LCP) family.</text>
</comment>
<evidence type="ECO:0000256" key="1">
    <source>
        <dbReference type="ARBA" id="ARBA00006068"/>
    </source>
</evidence>
<keyword evidence="3" id="KW-1133">Transmembrane helix</keyword>
<feature type="region of interest" description="Disordered" evidence="2">
    <location>
        <begin position="1"/>
        <end position="32"/>
    </location>
</feature>
<dbReference type="Pfam" id="PF03816">
    <property type="entry name" value="LytR_cpsA_psr"/>
    <property type="match status" value="1"/>
</dbReference>
<dbReference type="InterPro" id="IPR004474">
    <property type="entry name" value="LytR_CpsA_psr"/>
</dbReference>
<name>A0A239RAV8_STREI</name>